<evidence type="ECO:0000313" key="6">
    <source>
        <dbReference type="Proteomes" id="UP000321504"/>
    </source>
</evidence>
<evidence type="ECO:0000313" key="2">
    <source>
        <dbReference type="EMBL" id="OXE33573.1"/>
    </source>
</evidence>
<evidence type="ECO:0000313" key="5">
    <source>
        <dbReference type="Proteomes" id="UP000214596"/>
    </source>
</evidence>
<dbReference type="AlphaFoldDB" id="A0A227F1D9"/>
<sequence length="38" mass="4323">MILKRFFSVLISYIIATTSLKLDVIYAKFIGNDIVCVN</sequence>
<evidence type="ECO:0000313" key="1">
    <source>
        <dbReference type="EMBL" id="HAS6678293.1"/>
    </source>
</evidence>
<reference evidence="4 6" key="4">
    <citation type="submission" date="2019-08" db="EMBL/GenBank/DDBJ databases">
        <title>Emerging of two pre-pandemic pathogenic O4:KUT lineages of Vibrio parahaemolyticus in coastal eastern China.</title>
        <authorList>
            <person name="Yu H."/>
        </authorList>
    </citation>
    <scope>NUCLEOTIDE SEQUENCE [LARGE SCALE GENOMIC DNA]</scope>
    <source>
        <strain evidence="4 6">HZ17-383</strain>
    </source>
</reference>
<gene>
    <name evidence="2" type="ORF">CA163_06840</name>
    <name evidence="3" type="ORF">EHC69_02490</name>
    <name evidence="4" type="ORF">FVP01_17760</name>
    <name evidence="1" type="ORF">I7278_15865</name>
</gene>
<organism evidence="2 5">
    <name type="scientific">Vibrio parahaemolyticus</name>
    <dbReference type="NCBI Taxonomy" id="670"/>
    <lineage>
        <taxon>Bacteria</taxon>
        <taxon>Pseudomonadati</taxon>
        <taxon>Pseudomonadota</taxon>
        <taxon>Gammaproteobacteria</taxon>
        <taxon>Vibrionales</taxon>
        <taxon>Vibrionaceae</taxon>
        <taxon>Vibrio</taxon>
    </lineage>
</organism>
<dbReference type="Proteomes" id="UP000856022">
    <property type="component" value="Unassembled WGS sequence"/>
</dbReference>
<dbReference type="Proteomes" id="UP000321504">
    <property type="component" value="Unassembled WGS sequence"/>
</dbReference>
<dbReference type="Proteomes" id="UP000214596">
    <property type="component" value="Unassembled WGS sequence"/>
</dbReference>
<evidence type="ECO:0000313" key="3">
    <source>
        <dbReference type="EMBL" id="QHH08307.1"/>
    </source>
</evidence>
<reference evidence="2 5" key="1">
    <citation type="journal article" date="2017" name="Appl. Environ. Microbiol.">
        <title>Parallel evolution of two clades of a major Atlantic endemic Vibrio parahaemolyticus pathogen lineage by independent acquisition of related pathogenicity islands.</title>
        <authorList>
            <person name="Xu F."/>
            <person name="Gonzalez-Escalona N."/>
            <person name="Drees K.P."/>
            <person name="Sebra R.P."/>
            <person name="Cooper V.S."/>
            <person name="Jones S.H."/>
            <person name="Whistler C.A."/>
        </authorList>
    </citation>
    <scope>NUCLEOTIDE SEQUENCE [LARGE SCALE GENOMIC DNA]</scope>
    <source>
        <strain evidence="2 5">MAVP-3</strain>
    </source>
</reference>
<reference evidence="1" key="2">
    <citation type="journal article" date="2018" name="Genome Biol.">
        <title>SKESA: strategic k-mer extension for scrupulous assemblies.</title>
        <authorList>
            <person name="Souvorov A."/>
            <person name="Agarwala R."/>
            <person name="Lipman D.J."/>
        </authorList>
    </citation>
    <scope>NUCLEOTIDE SEQUENCE</scope>
    <source>
        <strain evidence="1">1930</strain>
    </source>
</reference>
<reference evidence="1" key="5">
    <citation type="submission" date="2019-12" db="EMBL/GenBank/DDBJ databases">
        <authorList>
            <consortium name="NCBI Pathogen Detection Project"/>
        </authorList>
    </citation>
    <scope>NUCLEOTIDE SEQUENCE</scope>
    <source>
        <strain evidence="1">1930</strain>
    </source>
</reference>
<dbReference type="OrthoDB" id="5897233at2"/>
<evidence type="ECO:0000313" key="7">
    <source>
        <dbReference type="Proteomes" id="UP000464718"/>
    </source>
</evidence>
<reference evidence="3 7" key="3">
    <citation type="submission" date="2018-12" db="EMBL/GenBank/DDBJ databases">
        <title>Genomic insights into the evolutionary origins and pathogenicity of five Vibrio parahaemolyticus strains isolated from the shrimp with acute hepatopancreatic necrosis disease (AHPND).</title>
        <authorList>
            <person name="Yang Q."/>
            <person name="Dong X."/>
            <person name="Xie G."/>
            <person name="Fu S."/>
            <person name="Zou P."/>
            <person name="Sun J."/>
            <person name="Wang Y."/>
            <person name="Huang J."/>
        </authorList>
    </citation>
    <scope>NUCLEOTIDE SEQUENCE [LARGE SCALE GENOMIC DNA]</scope>
    <source>
        <strain evidence="3 7">20160303005-1</strain>
    </source>
</reference>
<evidence type="ECO:0000313" key="4">
    <source>
        <dbReference type="EMBL" id="TXN14830.1"/>
    </source>
</evidence>
<proteinExistence type="predicted"/>
<dbReference type="EMBL" id="NIXT01000266">
    <property type="protein sequence ID" value="OXE33573.1"/>
    <property type="molecule type" value="Genomic_DNA"/>
</dbReference>
<dbReference type="EMBL" id="CP034298">
    <property type="protein sequence ID" value="QHH08307.1"/>
    <property type="molecule type" value="Genomic_DNA"/>
</dbReference>
<name>A0A227F1D9_VIBPH</name>
<dbReference type="EMBL" id="VRMQ01000004">
    <property type="protein sequence ID" value="TXN14830.1"/>
    <property type="molecule type" value="Genomic_DNA"/>
</dbReference>
<dbReference type="EMBL" id="DACQKT010000007">
    <property type="protein sequence ID" value="HAS6678293.1"/>
    <property type="molecule type" value="Genomic_DNA"/>
</dbReference>
<protein>
    <submittedName>
        <fullName evidence="2">Uncharacterized protein</fullName>
    </submittedName>
</protein>
<dbReference type="Proteomes" id="UP000464718">
    <property type="component" value="Chromosome i"/>
</dbReference>
<accession>A0A227F1D9</accession>